<evidence type="ECO:0000259" key="3">
    <source>
        <dbReference type="Pfam" id="PF01648"/>
    </source>
</evidence>
<dbReference type="InterPro" id="IPR055066">
    <property type="entry name" value="AASDHPPT_N"/>
</dbReference>
<name>A0A7W6R857_9HYPH</name>
<evidence type="ECO:0000313" key="5">
    <source>
        <dbReference type="EMBL" id="MBB4238464.1"/>
    </source>
</evidence>
<sequence>MQLSENQPAGIEISLWQYSMNERDRNRWVQSLSPDERDRAATYRFDRDRASFIAGRYLLRRLLSGYVATAPSKVVLVADEHGKLSLEGRDRPQFSLSNADGLVAVAVASGCERIGIDCERADTEIEEVTLDAYCSVDERRWLDELPAHERARAAVELWTLKESHLKAIGVGLRENPRNVTFSWEDSLPVAAHDGKRDRRWFHRLIESGSQHVVALAVCSRSGLPGIHTRLFQDDSMPSE</sequence>
<reference evidence="5 6" key="1">
    <citation type="submission" date="2020-08" db="EMBL/GenBank/DDBJ databases">
        <title>Genomic Encyclopedia of Type Strains, Phase IV (KMG-V): Genome sequencing to study the core and pangenomes of soil and plant-associated prokaryotes.</title>
        <authorList>
            <person name="Whitman W."/>
        </authorList>
    </citation>
    <scope>NUCLEOTIDE SEQUENCE [LARGE SCALE GENOMIC DNA]</scope>
    <source>
        <strain evidence="5 6">SEMIA 4089</strain>
    </source>
</reference>
<evidence type="ECO:0000313" key="6">
    <source>
        <dbReference type="Proteomes" id="UP000540909"/>
    </source>
</evidence>
<keyword evidence="2 5" id="KW-0808">Transferase</keyword>
<dbReference type="EC" id="2.7.8.-" evidence="5"/>
<dbReference type="InterPro" id="IPR050559">
    <property type="entry name" value="P-Pant_transferase_sf"/>
</dbReference>
<dbReference type="RefSeq" id="WP_184472877.1">
    <property type="nucleotide sequence ID" value="NZ_JACIFY010000022.1"/>
</dbReference>
<dbReference type="EMBL" id="JACIFY010000022">
    <property type="protein sequence ID" value="MBB4238464.1"/>
    <property type="molecule type" value="Genomic_DNA"/>
</dbReference>
<feature type="domain" description="4'-phosphopantetheinyl transferase" evidence="3">
    <location>
        <begin position="113"/>
        <end position="215"/>
    </location>
</feature>
<dbReference type="PANTHER" id="PTHR12215:SF10">
    <property type="entry name" value="L-AMINOADIPATE-SEMIALDEHYDE DEHYDROGENASE-PHOSPHOPANTETHEINYL TRANSFERASE"/>
    <property type="match status" value="1"/>
</dbReference>
<dbReference type="Pfam" id="PF01648">
    <property type="entry name" value="ACPS"/>
    <property type="match status" value="1"/>
</dbReference>
<dbReference type="SUPFAM" id="SSF56214">
    <property type="entry name" value="4'-phosphopantetheinyl transferase"/>
    <property type="match status" value="2"/>
</dbReference>
<evidence type="ECO:0000256" key="1">
    <source>
        <dbReference type="ARBA" id="ARBA00010990"/>
    </source>
</evidence>
<dbReference type="GO" id="GO:0005829">
    <property type="term" value="C:cytosol"/>
    <property type="evidence" value="ECO:0007669"/>
    <property type="project" value="TreeGrafter"/>
</dbReference>
<protein>
    <submittedName>
        <fullName evidence="5">4'-phosphopantetheinyl transferase</fullName>
        <ecNumber evidence="5">2.7.8.-</ecNumber>
    </submittedName>
</protein>
<dbReference type="Pfam" id="PF22624">
    <property type="entry name" value="AASDHPPT_N"/>
    <property type="match status" value="1"/>
</dbReference>
<dbReference type="GO" id="GO:0008897">
    <property type="term" value="F:holo-[acyl-carrier-protein] synthase activity"/>
    <property type="evidence" value="ECO:0007669"/>
    <property type="project" value="InterPro"/>
</dbReference>
<organism evidence="5 6">
    <name type="scientific">Rhizobium esperanzae</name>
    <dbReference type="NCBI Taxonomy" id="1967781"/>
    <lineage>
        <taxon>Bacteria</taxon>
        <taxon>Pseudomonadati</taxon>
        <taxon>Pseudomonadota</taxon>
        <taxon>Alphaproteobacteria</taxon>
        <taxon>Hyphomicrobiales</taxon>
        <taxon>Rhizobiaceae</taxon>
        <taxon>Rhizobium/Agrobacterium group</taxon>
        <taxon>Rhizobium</taxon>
    </lineage>
</organism>
<accession>A0A7W6R857</accession>
<dbReference type="InterPro" id="IPR008278">
    <property type="entry name" value="4-PPantetheinyl_Trfase_dom"/>
</dbReference>
<gene>
    <name evidence="5" type="ORF">GGD57_005076</name>
</gene>
<comment type="caution">
    <text evidence="5">The sequence shown here is derived from an EMBL/GenBank/DDBJ whole genome shotgun (WGS) entry which is preliminary data.</text>
</comment>
<dbReference type="AlphaFoldDB" id="A0A7W6R857"/>
<comment type="similarity">
    <text evidence="1">Belongs to the P-Pant transferase superfamily. Gsp/Sfp/HetI/AcpT family.</text>
</comment>
<dbReference type="Proteomes" id="UP000540909">
    <property type="component" value="Unassembled WGS sequence"/>
</dbReference>
<dbReference type="GO" id="GO:0019878">
    <property type="term" value="P:lysine biosynthetic process via aminoadipic acid"/>
    <property type="evidence" value="ECO:0007669"/>
    <property type="project" value="TreeGrafter"/>
</dbReference>
<proteinExistence type="inferred from homology"/>
<feature type="domain" description="4'-phosphopantetheinyl transferase N-terminal" evidence="4">
    <location>
        <begin position="25"/>
        <end position="106"/>
    </location>
</feature>
<dbReference type="Gene3D" id="3.90.470.20">
    <property type="entry name" value="4'-phosphopantetheinyl transferase domain"/>
    <property type="match status" value="2"/>
</dbReference>
<dbReference type="InterPro" id="IPR037143">
    <property type="entry name" value="4-PPantetheinyl_Trfase_dom_sf"/>
</dbReference>
<evidence type="ECO:0000256" key="2">
    <source>
        <dbReference type="ARBA" id="ARBA00022679"/>
    </source>
</evidence>
<evidence type="ECO:0000259" key="4">
    <source>
        <dbReference type="Pfam" id="PF22624"/>
    </source>
</evidence>
<dbReference type="GO" id="GO:0000287">
    <property type="term" value="F:magnesium ion binding"/>
    <property type="evidence" value="ECO:0007669"/>
    <property type="project" value="InterPro"/>
</dbReference>
<dbReference type="PANTHER" id="PTHR12215">
    <property type="entry name" value="PHOSPHOPANTETHEINE TRANSFERASE"/>
    <property type="match status" value="1"/>
</dbReference>